<dbReference type="Gene3D" id="3.90.1200.10">
    <property type="match status" value="1"/>
</dbReference>
<organism evidence="2 3">
    <name type="scientific">Actinoplanes hulinensis</name>
    <dbReference type="NCBI Taxonomy" id="1144547"/>
    <lineage>
        <taxon>Bacteria</taxon>
        <taxon>Bacillati</taxon>
        <taxon>Actinomycetota</taxon>
        <taxon>Actinomycetes</taxon>
        <taxon>Micromonosporales</taxon>
        <taxon>Micromonosporaceae</taxon>
        <taxon>Actinoplanes</taxon>
    </lineage>
</organism>
<reference evidence="2 3" key="1">
    <citation type="journal article" date="2013" name="Antonie Van Leeuwenhoek">
        <title>Actinoplanes hulinensis sp. nov., a novel actinomycete isolated from soybean root (Glycine max (L.) Merr).</title>
        <authorList>
            <person name="Shen Y."/>
            <person name="Liu C."/>
            <person name="Wang X."/>
            <person name="Zhao J."/>
            <person name="Jia F."/>
            <person name="Zhang Y."/>
            <person name="Wang L."/>
            <person name="Yang D."/>
            <person name="Xiang W."/>
        </authorList>
    </citation>
    <scope>NUCLEOTIDE SEQUENCE [LARGE SCALE GENOMIC DNA]</scope>
    <source>
        <strain evidence="2 3">NEAU-M9</strain>
    </source>
</reference>
<dbReference type="Proteomes" id="UP001519863">
    <property type="component" value="Unassembled WGS sequence"/>
</dbReference>
<feature type="domain" description="Aminoglycoside phosphotransferase" evidence="1">
    <location>
        <begin position="37"/>
        <end position="271"/>
    </location>
</feature>
<dbReference type="PANTHER" id="PTHR21310:SF42">
    <property type="entry name" value="BIFUNCTIONAL AAC_APH"/>
    <property type="match status" value="1"/>
</dbReference>
<dbReference type="PANTHER" id="PTHR21310">
    <property type="entry name" value="AMINOGLYCOSIDE PHOSPHOTRANSFERASE-RELATED-RELATED"/>
    <property type="match status" value="1"/>
</dbReference>
<proteinExistence type="predicted"/>
<accession>A0ABS7B4X5</accession>
<dbReference type="Gene3D" id="3.30.200.20">
    <property type="entry name" value="Phosphorylase Kinase, domain 1"/>
    <property type="match status" value="1"/>
</dbReference>
<dbReference type="InterPro" id="IPR051678">
    <property type="entry name" value="AGP_Transferase"/>
</dbReference>
<comment type="caution">
    <text evidence="2">The sequence shown here is derived from an EMBL/GenBank/DDBJ whole genome shotgun (WGS) entry which is preliminary data.</text>
</comment>
<dbReference type="EMBL" id="JAHXZI010000009">
    <property type="protein sequence ID" value="MBW6435711.1"/>
    <property type="molecule type" value="Genomic_DNA"/>
</dbReference>
<evidence type="ECO:0000259" key="1">
    <source>
        <dbReference type="Pfam" id="PF01636"/>
    </source>
</evidence>
<dbReference type="InterPro" id="IPR002575">
    <property type="entry name" value="Aminoglycoside_PTrfase"/>
</dbReference>
<dbReference type="InterPro" id="IPR011009">
    <property type="entry name" value="Kinase-like_dom_sf"/>
</dbReference>
<dbReference type="SUPFAM" id="SSF56112">
    <property type="entry name" value="Protein kinase-like (PK-like)"/>
    <property type="match status" value="1"/>
</dbReference>
<sequence>MQNARVTLHEGELAVDESVVRALLDDQCPEWAGLSLARAGAGTENTMYRLGDELLVRLPRTPDRAAPLRKEREWLPRMAPLLPCAIPAPVHAGVPAPVYPSEWAVYRWIDGVEASPESVRDWAAFGADLAGFVRALHGVDLMGARRAGELSWYRGGGLHDCDGWVSSALADCRRLAGAELDVDTLESYWRDGLALPGSPAAQVWMHADLKPTNLLVGADGRLRAVIDWGSLTVGLPDAEHSTVWDLPAGARHAYREGLELDDATWTRARAWAVAVAASGIAYYWDTFPAFVAECRARLATILSA</sequence>
<dbReference type="CDD" id="cd05155">
    <property type="entry name" value="APH_ChoK_like_1"/>
    <property type="match status" value="1"/>
</dbReference>
<keyword evidence="3" id="KW-1185">Reference proteome</keyword>
<gene>
    <name evidence="2" type="ORF">KZ829_18375</name>
</gene>
<protein>
    <submittedName>
        <fullName evidence="2">Aminoglycoside phosphotransferase family protein</fullName>
    </submittedName>
</protein>
<evidence type="ECO:0000313" key="2">
    <source>
        <dbReference type="EMBL" id="MBW6435711.1"/>
    </source>
</evidence>
<evidence type="ECO:0000313" key="3">
    <source>
        <dbReference type="Proteomes" id="UP001519863"/>
    </source>
</evidence>
<name>A0ABS7B4X5_9ACTN</name>
<dbReference type="Pfam" id="PF01636">
    <property type="entry name" value="APH"/>
    <property type="match status" value="1"/>
</dbReference>